<comment type="caution">
    <text evidence="8">The sequence shown here is derived from an EMBL/GenBank/DDBJ whole genome shotgun (WGS) entry which is preliminary data.</text>
</comment>
<organism evidence="8 9">
    <name type="scientific">Candidatus Nanosyncoccus nanoralicus</name>
    <dbReference type="NCBI Taxonomy" id="2171996"/>
    <lineage>
        <taxon>Bacteria</taxon>
        <taxon>Candidatus Saccharimonadota</taxon>
        <taxon>Candidatus Nanosyncoccalia</taxon>
        <taxon>Candidatus Nanosyncoccales</taxon>
        <taxon>Candidatus Nanosyncoccaceae</taxon>
        <taxon>Candidatus Nanosyncoccus</taxon>
    </lineage>
</organism>
<comment type="subunit">
    <text evidence="6">Part of the 30S ribosomal subunit. Contacts proteins S9 and S11.</text>
</comment>
<reference evidence="8 9" key="1">
    <citation type="journal article" date="2018" name="bioRxiv">
        <title>Evidence of independent acquisition and adaption of ultra-small bacteria to human hosts across the highly diverse yet reduced genomes of the phylum Saccharibacteria.</title>
        <authorList>
            <person name="McLean J.S."/>
            <person name="Bor B."/>
            <person name="To T.T."/>
            <person name="Liu Q."/>
            <person name="Kearns K.A."/>
            <person name="Solden L.M."/>
            <person name="Wrighton K.C."/>
            <person name="He X."/>
            <person name="Shi W."/>
        </authorList>
    </citation>
    <scope>NUCLEOTIDE SEQUENCE [LARGE SCALE GENOMIC DNA]</scope>
    <source>
        <strain evidence="8 9">TM7_KMM_G3_1_HOT_351</strain>
    </source>
</reference>
<dbReference type="RefSeq" id="WP_129605269.1">
    <property type="nucleotide sequence ID" value="NZ_PRLL01000027.1"/>
</dbReference>
<comment type="similarity">
    <text evidence="1 6">Belongs to the universal ribosomal protein uS7 family.</text>
</comment>
<keyword evidence="5 6" id="KW-0687">Ribonucleoprotein</keyword>
<dbReference type="Pfam" id="PF00177">
    <property type="entry name" value="Ribosomal_S7"/>
    <property type="match status" value="1"/>
</dbReference>
<keyword evidence="9" id="KW-1185">Reference proteome</keyword>
<sequence>MPRKTTKSLERKVNPDRRYQSILVQRLINKSMLNGKKQVAERAVYSAIEGAAKKLGSENPVEVLEKAIANVSPDFEVKSRRVGGANYQIPFPISGHRQMHFAFSWLVVSARARKGMPYERRLEAEIVDAYNATGAAFKKKEDTHRMAEANRAFAHFARG</sequence>
<dbReference type="PANTHER" id="PTHR11205">
    <property type="entry name" value="RIBOSOMAL PROTEIN S7"/>
    <property type="match status" value="1"/>
</dbReference>
<evidence type="ECO:0000313" key="9">
    <source>
        <dbReference type="Proteomes" id="UP001191004"/>
    </source>
</evidence>
<proteinExistence type="inferred from homology"/>
<evidence type="ECO:0000313" key="8">
    <source>
        <dbReference type="EMBL" id="RYC73127.1"/>
    </source>
</evidence>
<evidence type="ECO:0000256" key="5">
    <source>
        <dbReference type="ARBA" id="ARBA00023274"/>
    </source>
</evidence>
<accession>A0ABY0FJF1</accession>
<evidence type="ECO:0000256" key="4">
    <source>
        <dbReference type="ARBA" id="ARBA00022980"/>
    </source>
</evidence>
<evidence type="ECO:0000256" key="1">
    <source>
        <dbReference type="ARBA" id="ARBA00007151"/>
    </source>
</evidence>
<dbReference type="SUPFAM" id="SSF47973">
    <property type="entry name" value="Ribosomal protein S7"/>
    <property type="match status" value="1"/>
</dbReference>
<keyword evidence="6" id="KW-0820">tRNA-binding</keyword>
<keyword evidence="4 6" id="KW-0689">Ribosomal protein</keyword>
<reference evidence="8 9" key="2">
    <citation type="journal article" date="2020" name="Cell Rep.">
        <title>Acquisition and Adaptation of Ultra-small Parasitic Reduced Genome Bacteria to Mammalian Hosts.</title>
        <authorList>
            <person name="McLean J.S."/>
            <person name="Bor B."/>
            <person name="Kerns K.A."/>
            <person name="Liu Q."/>
            <person name="To T.T."/>
            <person name="Solden L."/>
            <person name="Hendrickson E.L."/>
            <person name="Wrighton K."/>
            <person name="Shi W."/>
            <person name="He X."/>
        </authorList>
    </citation>
    <scope>NUCLEOTIDE SEQUENCE [LARGE SCALE GENOMIC DNA]</scope>
    <source>
        <strain evidence="8 9">TM7_KMM_G3_1_HOT_351</strain>
    </source>
</reference>
<evidence type="ECO:0000259" key="7">
    <source>
        <dbReference type="Pfam" id="PF00177"/>
    </source>
</evidence>
<protein>
    <recommendedName>
        <fullName evidence="6">Small ribosomal subunit protein uS7</fullName>
    </recommendedName>
</protein>
<evidence type="ECO:0000256" key="2">
    <source>
        <dbReference type="ARBA" id="ARBA00022730"/>
    </source>
</evidence>
<dbReference type="InterPro" id="IPR036823">
    <property type="entry name" value="Ribosomal_uS7_dom_sf"/>
</dbReference>
<dbReference type="PIRSF" id="PIRSF002122">
    <property type="entry name" value="RPS7p_RPS7a_RPS5e_RPS7o"/>
    <property type="match status" value="1"/>
</dbReference>
<evidence type="ECO:0000256" key="6">
    <source>
        <dbReference type="HAMAP-Rule" id="MF_00480"/>
    </source>
</evidence>
<dbReference type="GO" id="GO:0005840">
    <property type="term" value="C:ribosome"/>
    <property type="evidence" value="ECO:0007669"/>
    <property type="project" value="UniProtKB-KW"/>
</dbReference>
<dbReference type="HAMAP" id="MF_00480_B">
    <property type="entry name" value="Ribosomal_uS7_B"/>
    <property type="match status" value="1"/>
</dbReference>
<keyword evidence="2 6" id="KW-0699">rRNA-binding</keyword>
<dbReference type="InterPro" id="IPR000235">
    <property type="entry name" value="Ribosomal_uS7"/>
</dbReference>
<dbReference type="InterPro" id="IPR005717">
    <property type="entry name" value="Ribosomal_uS7_bac/org-type"/>
</dbReference>
<dbReference type="CDD" id="cd14869">
    <property type="entry name" value="uS7_Bacteria"/>
    <property type="match status" value="1"/>
</dbReference>
<dbReference type="InterPro" id="IPR023798">
    <property type="entry name" value="Ribosomal_uS7_dom"/>
</dbReference>
<feature type="domain" description="Small ribosomal subunit protein uS7" evidence="7">
    <location>
        <begin position="6"/>
        <end position="151"/>
    </location>
</feature>
<dbReference type="Gene3D" id="1.10.455.10">
    <property type="entry name" value="Ribosomal protein S7 domain"/>
    <property type="match status" value="1"/>
</dbReference>
<comment type="function">
    <text evidence="6">One of the primary rRNA binding proteins, it binds directly to 16S rRNA where it nucleates assembly of the head domain of the 30S subunit. Is located at the subunit interface close to the decoding center, probably blocks exit of the E-site tRNA.</text>
</comment>
<keyword evidence="3 6" id="KW-0694">RNA-binding</keyword>
<name>A0ABY0FJF1_9BACT</name>
<dbReference type="Proteomes" id="UP001191004">
    <property type="component" value="Unassembled WGS sequence"/>
</dbReference>
<evidence type="ECO:0000256" key="3">
    <source>
        <dbReference type="ARBA" id="ARBA00022884"/>
    </source>
</evidence>
<dbReference type="NCBIfam" id="TIGR01029">
    <property type="entry name" value="rpsG_bact"/>
    <property type="match status" value="1"/>
</dbReference>
<dbReference type="EMBL" id="PRLL01000027">
    <property type="protein sequence ID" value="RYC73127.1"/>
    <property type="molecule type" value="Genomic_DNA"/>
</dbReference>
<gene>
    <name evidence="6 8" type="primary">rpsG</name>
    <name evidence="8" type="ORF">G3KMM_00539</name>
</gene>